<evidence type="ECO:0000256" key="5">
    <source>
        <dbReference type="RuleBase" id="RU004404"/>
    </source>
</evidence>
<accession>A0ABS8YFP0</accession>
<dbReference type="InterPro" id="IPR001478">
    <property type="entry name" value="PDZ"/>
</dbReference>
<proteinExistence type="inferred from homology"/>
<keyword evidence="3 5" id="KW-0378">Hydrolase</keyword>
<dbReference type="InterPro" id="IPR029045">
    <property type="entry name" value="ClpP/crotonase-like_dom_sf"/>
</dbReference>
<evidence type="ECO:0000256" key="3">
    <source>
        <dbReference type="ARBA" id="ARBA00022801"/>
    </source>
</evidence>
<organism evidence="7 8">
    <name type="scientific">Paenibacillus profundus</name>
    <dbReference type="NCBI Taxonomy" id="1173085"/>
    <lineage>
        <taxon>Bacteria</taxon>
        <taxon>Bacillati</taxon>
        <taxon>Bacillota</taxon>
        <taxon>Bacilli</taxon>
        <taxon>Bacillales</taxon>
        <taxon>Paenibacillaceae</taxon>
        <taxon>Paenibacillus</taxon>
    </lineage>
</organism>
<dbReference type="Pfam" id="PF03572">
    <property type="entry name" value="Peptidase_S41"/>
    <property type="match status" value="1"/>
</dbReference>
<dbReference type="InterPro" id="IPR036034">
    <property type="entry name" value="PDZ_sf"/>
</dbReference>
<protein>
    <submittedName>
        <fullName evidence="7">S41 family peptidase</fullName>
    </submittedName>
</protein>
<reference evidence="7 8" key="1">
    <citation type="submission" date="2021-11" db="EMBL/GenBank/DDBJ databases">
        <title>Draft genome sequence of Paenibacillus profundus YoMME, a new Gram-positive bacteria with exoelectrogenic properties.</title>
        <authorList>
            <person name="Hubenova Y."/>
            <person name="Hubenova E."/>
            <person name="Manasiev Y."/>
            <person name="Peykov S."/>
            <person name="Mitov M."/>
        </authorList>
    </citation>
    <scope>NUCLEOTIDE SEQUENCE [LARGE SCALE GENOMIC DNA]</scope>
    <source>
        <strain evidence="7 8">YoMME</strain>
    </source>
</reference>
<keyword evidence="4 5" id="KW-0720">Serine protease</keyword>
<dbReference type="InterPro" id="IPR055210">
    <property type="entry name" value="CtpA/B_N"/>
</dbReference>
<feature type="domain" description="PDZ" evidence="6">
    <location>
        <begin position="117"/>
        <end position="177"/>
    </location>
</feature>
<dbReference type="PANTHER" id="PTHR32060">
    <property type="entry name" value="TAIL-SPECIFIC PROTEASE"/>
    <property type="match status" value="1"/>
</dbReference>
<dbReference type="EMBL" id="JAJNBZ010000004">
    <property type="protein sequence ID" value="MCE5169345.1"/>
    <property type="molecule type" value="Genomic_DNA"/>
</dbReference>
<keyword evidence="8" id="KW-1185">Reference proteome</keyword>
<dbReference type="InterPro" id="IPR005151">
    <property type="entry name" value="Tail-specific_protease"/>
</dbReference>
<dbReference type="SUPFAM" id="SSF50156">
    <property type="entry name" value="PDZ domain-like"/>
    <property type="match status" value="1"/>
</dbReference>
<dbReference type="SMART" id="SM00228">
    <property type="entry name" value="PDZ"/>
    <property type="match status" value="1"/>
</dbReference>
<dbReference type="InterPro" id="IPR041489">
    <property type="entry name" value="PDZ_6"/>
</dbReference>
<dbReference type="Gene3D" id="3.30.750.44">
    <property type="match status" value="1"/>
</dbReference>
<comment type="caution">
    <text evidence="7">The sequence shown here is derived from an EMBL/GenBank/DDBJ whole genome shotgun (WGS) entry which is preliminary data.</text>
</comment>
<dbReference type="SUPFAM" id="SSF52096">
    <property type="entry name" value="ClpP/crotonase"/>
    <property type="match status" value="1"/>
</dbReference>
<dbReference type="InterPro" id="IPR036366">
    <property type="entry name" value="PGBDSf"/>
</dbReference>
<dbReference type="InterPro" id="IPR002477">
    <property type="entry name" value="Peptidoglycan-bd-like"/>
</dbReference>
<evidence type="ECO:0000256" key="2">
    <source>
        <dbReference type="ARBA" id="ARBA00022670"/>
    </source>
</evidence>
<name>A0ABS8YFP0_9BACL</name>
<dbReference type="NCBIfam" id="TIGR00225">
    <property type="entry name" value="prc"/>
    <property type="match status" value="1"/>
</dbReference>
<dbReference type="SUPFAM" id="SSF47090">
    <property type="entry name" value="PGBD-like"/>
    <property type="match status" value="1"/>
</dbReference>
<comment type="similarity">
    <text evidence="1 5">Belongs to the peptidase S41A family.</text>
</comment>
<evidence type="ECO:0000256" key="1">
    <source>
        <dbReference type="ARBA" id="ARBA00009179"/>
    </source>
</evidence>
<dbReference type="PANTHER" id="PTHR32060:SF30">
    <property type="entry name" value="CARBOXY-TERMINAL PROCESSING PROTEASE CTPA"/>
    <property type="match status" value="1"/>
</dbReference>
<dbReference type="CDD" id="cd06782">
    <property type="entry name" value="cpPDZ_CPP-like"/>
    <property type="match status" value="1"/>
</dbReference>
<dbReference type="Gene3D" id="2.30.42.10">
    <property type="match status" value="1"/>
</dbReference>
<gene>
    <name evidence="7" type="ORF">LQV63_08470</name>
</gene>
<dbReference type="InterPro" id="IPR004447">
    <property type="entry name" value="Peptidase_S41A"/>
</dbReference>
<keyword evidence="2 5" id="KW-0645">Protease</keyword>
<evidence type="ECO:0000313" key="7">
    <source>
        <dbReference type="EMBL" id="MCE5169345.1"/>
    </source>
</evidence>
<dbReference type="Pfam" id="PF01471">
    <property type="entry name" value="PG_binding_1"/>
    <property type="match status" value="1"/>
</dbReference>
<dbReference type="SMART" id="SM00245">
    <property type="entry name" value="TSPc"/>
    <property type="match status" value="1"/>
</dbReference>
<dbReference type="InterPro" id="IPR036365">
    <property type="entry name" value="PGBD-like_sf"/>
</dbReference>
<dbReference type="Pfam" id="PF22694">
    <property type="entry name" value="CtpB_N-like"/>
    <property type="match status" value="1"/>
</dbReference>
<dbReference type="Gene3D" id="1.10.101.10">
    <property type="entry name" value="PGBD-like superfamily/PGBD"/>
    <property type="match status" value="1"/>
</dbReference>
<dbReference type="CDD" id="cd07560">
    <property type="entry name" value="Peptidase_S41_CPP"/>
    <property type="match status" value="1"/>
</dbReference>
<evidence type="ECO:0000259" key="6">
    <source>
        <dbReference type="PROSITE" id="PS50106"/>
    </source>
</evidence>
<dbReference type="Gene3D" id="3.90.226.10">
    <property type="entry name" value="2-enoyl-CoA Hydratase, Chain A, domain 1"/>
    <property type="match status" value="1"/>
</dbReference>
<evidence type="ECO:0000256" key="4">
    <source>
        <dbReference type="ARBA" id="ARBA00022825"/>
    </source>
</evidence>
<evidence type="ECO:0000313" key="8">
    <source>
        <dbReference type="Proteomes" id="UP001199916"/>
    </source>
</evidence>
<sequence>MHTDKTKAVIYMSFKGRTVALLVGAAMLVSSALTLTAVDLPIFASGGQAAATGSGLSTQEMQKLNSALGIIENKFFTSVDRDKLVNGAVHGMITSLGDPYSTFMEKEEAEQFNHSIEGAFTGIGAEVTMENGEVTVVSPIKGSPAEKAGVMPKDVLLSVNGESLEGKNLNEAVAKIRGPKGSKAKITIKRAGQSKPIELFVVRDEVDMETVYPKMLEDKIGYIEIRQFSLNTFERFKEELEKLEKQGMKGLVIDVRNNPGGVLDIVQKMTELFVPKGKPIVQIENRNKERDRYNSQGAAGVKSYPVTVLTNKGSASASEIMASALKESAGAKLVGEHTFGKGTVQTSYDSGDGGLIKITIAKWLTPNGNWIHQKGIEPDISVQQPDFYYVAPISKDRTLKFDMNDADVKNVQIMLDGLGYKPGRKDGYFSKETETAIKAFQRDHKLGVTGSVDAKTGEQLEQAIMKAMRDPKNDAQLHKAVDTLQKEIR</sequence>
<dbReference type="Proteomes" id="UP001199916">
    <property type="component" value="Unassembled WGS sequence"/>
</dbReference>
<dbReference type="PROSITE" id="PS50106">
    <property type="entry name" value="PDZ"/>
    <property type="match status" value="1"/>
</dbReference>
<dbReference type="Pfam" id="PF17820">
    <property type="entry name" value="PDZ_6"/>
    <property type="match status" value="1"/>
</dbReference>